<evidence type="ECO:0000313" key="1">
    <source>
        <dbReference type="EMBL" id="PRQ51956.1"/>
    </source>
</evidence>
<name>A0A2P6RZX2_ROSCH</name>
<organism evidence="1 2">
    <name type="scientific">Rosa chinensis</name>
    <name type="common">China rose</name>
    <dbReference type="NCBI Taxonomy" id="74649"/>
    <lineage>
        <taxon>Eukaryota</taxon>
        <taxon>Viridiplantae</taxon>
        <taxon>Streptophyta</taxon>
        <taxon>Embryophyta</taxon>
        <taxon>Tracheophyta</taxon>
        <taxon>Spermatophyta</taxon>
        <taxon>Magnoliopsida</taxon>
        <taxon>eudicotyledons</taxon>
        <taxon>Gunneridae</taxon>
        <taxon>Pentapetalae</taxon>
        <taxon>rosids</taxon>
        <taxon>fabids</taxon>
        <taxon>Rosales</taxon>
        <taxon>Rosaceae</taxon>
        <taxon>Rosoideae</taxon>
        <taxon>Rosoideae incertae sedis</taxon>
        <taxon>Rosa</taxon>
    </lineage>
</organism>
<dbReference type="Gramene" id="PRQ51956">
    <property type="protein sequence ID" value="PRQ51956"/>
    <property type="gene ID" value="RchiOBHm_Chr2g0150211"/>
</dbReference>
<proteinExistence type="predicted"/>
<keyword evidence="1" id="KW-0456">Lyase</keyword>
<sequence>MRQWGWLLGTLTMLLVLVFLLVGFGFDTSTPTKRSLRSDSGRHYRVKMVNTSDSIVLDNGLVQLTFSNPAGDVIGIRYGGIDNLLEIHNKPTNRGYCDLNWNNLGEKSSIFERVLGTEFRVITATEDQIEISFTRTYNVSLP</sequence>
<dbReference type="Proteomes" id="UP000238479">
    <property type="component" value="Chromosome 2"/>
</dbReference>
<dbReference type="EMBL" id="PDCK01000040">
    <property type="protein sequence ID" value="PRQ51956.1"/>
    <property type="molecule type" value="Genomic_DNA"/>
</dbReference>
<dbReference type="Pfam" id="PF06045">
    <property type="entry name" value="Rhamnogal_lyase"/>
    <property type="match status" value="1"/>
</dbReference>
<dbReference type="PANTHER" id="PTHR32018:SF6">
    <property type="entry name" value="RHAMNOGALACTURONAN ENDOLYASE"/>
    <property type="match status" value="1"/>
</dbReference>
<gene>
    <name evidence="1" type="ORF">RchiOBHm_Chr2g0150211</name>
</gene>
<accession>A0A2P6RZX2</accession>
<dbReference type="STRING" id="74649.A0A2P6RZX2"/>
<dbReference type="InterPro" id="IPR010325">
    <property type="entry name" value="Rhamnogal_lyase"/>
</dbReference>
<reference evidence="1 2" key="1">
    <citation type="journal article" date="2018" name="Nat. Genet.">
        <title>The Rosa genome provides new insights in the design of modern roses.</title>
        <authorList>
            <person name="Bendahmane M."/>
        </authorList>
    </citation>
    <scope>NUCLEOTIDE SEQUENCE [LARGE SCALE GENOMIC DNA]</scope>
    <source>
        <strain evidence="2">cv. Old Blush</strain>
    </source>
</reference>
<dbReference type="OMA" id="FTRTYNV"/>
<dbReference type="AlphaFoldDB" id="A0A2P6RZX2"/>
<dbReference type="GO" id="GO:0016829">
    <property type="term" value="F:lyase activity"/>
    <property type="evidence" value="ECO:0007669"/>
    <property type="project" value="UniProtKB-KW"/>
</dbReference>
<keyword evidence="2" id="KW-1185">Reference proteome</keyword>
<dbReference type="InterPro" id="IPR051850">
    <property type="entry name" value="Polysacch_Lyase_4"/>
</dbReference>
<evidence type="ECO:0000313" key="2">
    <source>
        <dbReference type="Proteomes" id="UP000238479"/>
    </source>
</evidence>
<protein>
    <submittedName>
        <fullName evidence="1">Putative rhamnogalacturonate lyase</fullName>
    </submittedName>
</protein>
<comment type="caution">
    <text evidence="1">The sequence shown here is derived from an EMBL/GenBank/DDBJ whole genome shotgun (WGS) entry which is preliminary data.</text>
</comment>
<dbReference type="PANTHER" id="PTHR32018">
    <property type="entry name" value="RHAMNOGALACTURONATE LYASE FAMILY PROTEIN"/>
    <property type="match status" value="1"/>
</dbReference>